<feature type="chain" id="PRO_5046297573" description="Apolipoprotein D" evidence="1">
    <location>
        <begin position="18"/>
        <end position="200"/>
    </location>
</feature>
<organism evidence="2 3">
    <name type="scientific">Orchesella dallaii</name>
    <dbReference type="NCBI Taxonomy" id="48710"/>
    <lineage>
        <taxon>Eukaryota</taxon>
        <taxon>Metazoa</taxon>
        <taxon>Ecdysozoa</taxon>
        <taxon>Arthropoda</taxon>
        <taxon>Hexapoda</taxon>
        <taxon>Collembola</taxon>
        <taxon>Entomobryomorpha</taxon>
        <taxon>Entomobryoidea</taxon>
        <taxon>Orchesellidae</taxon>
        <taxon>Orchesellinae</taxon>
        <taxon>Orchesella</taxon>
    </lineage>
</organism>
<evidence type="ECO:0008006" key="4">
    <source>
        <dbReference type="Google" id="ProtNLM"/>
    </source>
</evidence>
<name>A0ABP1QT82_9HEXA</name>
<gene>
    <name evidence="2" type="ORF">ODALV1_LOCUS14984</name>
</gene>
<comment type="caution">
    <text evidence="2">The sequence shown here is derived from an EMBL/GenBank/DDBJ whole genome shotgun (WGS) entry which is preliminary data.</text>
</comment>
<proteinExistence type="predicted"/>
<evidence type="ECO:0000313" key="3">
    <source>
        <dbReference type="Proteomes" id="UP001642540"/>
    </source>
</evidence>
<evidence type="ECO:0000256" key="1">
    <source>
        <dbReference type="SAM" id="SignalP"/>
    </source>
</evidence>
<keyword evidence="1" id="KW-0732">Signal</keyword>
<reference evidence="2 3" key="1">
    <citation type="submission" date="2024-08" db="EMBL/GenBank/DDBJ databases">
        <authorList>
            <person name="Cucini C."/>
            <person name="Frati F."/>
        </authorList>
    </citation>
    <scope>NUCLEOTIDE SEQUENCE [LARGE SCALE GENOMIC DNA]</scope>
</reference>
<evidence type="ECO:0000313" key="2">
    <source>
        <dbReference type="EMBL" id="CAL8111380.1"/>
    </source>
</evidence>
<sequence>MWRLALVQLCMASAIQGLNLDAAKEQPCFNISRSPTPLFDMNWAVSVGKFYWPLVSNMDLYRAATDLLQKDSKKISISTVYYDSCITWHLFKDGTLLSKGFNGLGREYKSKPLSDNPDAYQFEPVDGTTMYGGTAYTTFTDNKTYFFSAVCLSDGEMVWGVGSPTPTLPEETKKMILEHAVSLGFKKEFFSELRYDKCNN</sequence>
<feature type="signal peptide" evidence="1">
    <location>
        <begin position="1"/>
        <end position="17"/>
    </location>
</feature>
<accession>A0ABP1QT82</accession>
<keyword evidence="3" id="KW-1185">Reference proteome</keyword>
<protein>
    <recommendedName>
        <fullName evidence="4">Apolipoprotein D</fullName>
    </recommendedName>
</protein>
<dbReference type="EMBL" id="CAXLJM020000046">
    <property type="protein sequence ID" value="CAL8111380.1"/>
    <property type="molecule type" value="Genomic_DNA"/>
</dbReference>
<dbReference type="Proteomes" id="UP001642540">
    <property type="component" value="Unassembled WGS sequence"/>
</dbReference>